<feature type="non-terminal residue" evidence="3">
    <location>
        <position position="1"/>
    </location>
</feature>
<organism evidence="3 4">
    <name type="scientific">Litomosoides sigmodontis</name>
    <name type="common">Filarial nematode worm</name>
    <dbReference type="NCBI Taxonomy" id="42156"/>
    <lineage>
        <taxon>Eukaryota</taxon>
        <taxon>Metazoa</taxon>
        <taxon>Ecdysozoa</taxon>
        <taxon>Nematoda</taxon>
        <taxon>Chromadorea</taxon>
        <taxon>Rhabditida</taxon>
        <taxon>Spirurina</taxon>
        <taxon>Spiruromorpha</taxon>
        <taxon>Filarioidea</taxon>
        <taxon>Onchocercidae</taxon>
        <taxon>Litomosoides</taxon>
    </lineage>
</organism>
<keyword evidence="2" id="KW-1133">Transmembrane helix</keyword>
<dbReference type="Proteomes" id="UP000277928">
    <property type="component" value="Unassembled WGS sequence"/>
</dbReference>
<evidence type="ECO:0000313" key="4">
    <source>
        <dbReference type="Proteomes" id="UP000277928"/>
    </source>
</evidence>
<feature type="region of interest" description="Disordered" evidence="1">
    <location>
        <begin position="371"/>
        <end position="392"/>
    </location>
</feature>
<keyword evidence="4" id="KW-1185">Reference proteome</keyword>
<protein>
    <submittedName>
        <fullName evidence="3">Uncharacterized protein</fullName>
    </submittedName>
</protein>
<dbReference type="OrthoDB" id="5855624at2759"/>
<name>A0A3P6TUL5_LITSI</name>
<accession>A0A3P6TUL5</accession>
<proteinExistence type="predicted"/>
<sequence>LKFDQSQSQEGIQKHFQYQRQQYPSYLRQDLKKIDSNPATNPGTNFKNIPVNNLNGSIGALVTIQLQQYSNPNLALPNGYTCACPSGMQCPYLQEGSTTCLFSFTIILSASNQSTQIIESPFIMVPKSPINSGIWTNDNIVNMTVKPNTIEIIIHHLGVVINQATGSLEYFNHLIPIDTFVISLDNYYATPYGTAPNIIQQTIIGKILGTTLQLAYYIQCVDNKYGSNCDLKCTLASSSNLHVACTSIVTGMQHSCKYASDLMKVFDCAPCPYGLITNQTKCNTPSTGPIIYNLVSPAFRIWTIVLGFLLGIAMIFITVFIVTFMTMEKRGKMKSKLCNRRHIEGTYSTIYRTYPSKTLLSRENAEWQPGKIRPATRDSGVSSRTATSEEPVEDQYVRGNVASLGRREAHV</sequence>
<keyword evidence="2" id="KW-0472">Membrane</keyword>
<dbReference type="OMA" id="PAFRIWT"/>
<feature type="compositionally biased region" description="Polar residues" evidence="1">
    <location>
        <begin position="379"/>
        <end position="388"/>
    </location>
</feature>
<keyword evidence="2" id="KW-0812">Transmembrane</keyword>
<dbReference type="AlphaFoldDB" id="A0A3P6TUL5"/>
<gene>
    <name evidence="3" type="ORF">NLS_LOCUS7760</name>
</gene>
<reference evidence="3 4" key="1">
    <citation type="submission" date="2018-08" db="EMBL/GenBank/DDBJ databases">
        <authorList>
            <person name="Laetsch R D."/>
            <person name="Stevens L."/>
            <person name="Kumar S."/>
            <person name="Blaxter L. M."/>
        </authorList>
    </citation>
    <scope>NUCLEOTIDE SEQUENCE [LARGE SCALE GENOMIC DNA]</scope>
</reference>
<feature type="transmembrane region" description="Helical" evidence="2">
    <location>
        <begin position="301"/>
        <end position="327"/>
    </location>
</feature>
<dbReference type="EMBL" id="UYRX01000857">
    <property type="protein sequence ID" value="VDK86703.1"/>
    <property type="molecule type" value="Genomic_DNA"/>
</dbReference>
<evidence type="ECO:0000256" key="1">
    <source>
        <dbReference type="SAM" id="MobiDB-lite"/>
    </source>
</evidence>
<evidence type="ECO:0000256" key="2">
    <source>
        <dbReference type="SAM" id="Phobius"/>
    </source>
</evidence>
<evidence type="ECO:0000313" key="3">
    <source>
        <dbReference type="EMBL" id="VDK86703.1"/>
    </source>
</evidence>